<proteinExistence type="predicted"/>
<feature type="domain" description="DNA mimic protein DMP19 C-terminal" evidence="1">
    <location>
        <begin position="56"/>
        <end position="170"/>
    </location>
</feature>
<comment type="caution">
    <text evidence="2">The sequence shown here is derived from an EMBL/GenBank/DDBJ whole genome shotgun (WGS) entry which is preliminary data.</text>
</comment>
<gene>
    <name evidence="2" type="ORF">SDC9_40626</name>
</gene>
<accession>A0A644VVJ0</accession>
<organism evidence="2">
    <name type="scientific">bioreactor metagenome</name>
    <dbReference type="NCBI Taxonomy" id="1076179"/>
    <lineage>
        <taxon>unclassified sequences</taxon>
        <taxon>metagenomes</taxon>
        <taxon>ecological metagenomes</taxon>
    </lineage>
</organism>
<dbReference type="AlphaFoldDB" id="A0A644VVJ0"/>
<reference evidence="2" key="1">
    <citation type="submission" date="2019-08" db="EMBL/GenBank/DDBJ databases">
        <authorList>
            <person name="Kucharzyk K."/>
            <person name="Murdoch R.W."/>
            <person name="Higgins S."/>
            <person name="Loffler F."/>
        </authorList>
    </citation>
    <scope>NUCLEOTIDE SEQUENCE</scope>
</reference>
<dbReference type="InterPro" id="IPR025402">
    <property type="entry name" value="DMP19_C"/>
</dbReference>
<evidence type="ECO:0000259" key="1">
    <source>
        <dbReference type="Pfam" id="PF14300"/>
    </source>
</evidence>
<dbReference type="Gene3D" id="1.20.1420.60">
    <property type="match status" value="1"/>
</dbReference>
<evidence type="ECO:0000313" key="2">
    <source>
        <dbReference type="EMBL" id="MPL94472.1"/>
    </source>
</evidence>
<dbReference type="Pfam" id="PF14300">
    <property type="entry name" value="DMP19"/>
    <property type="match status" value="1"/>
</dbReference>
<sequence length="174" mass="20286">MSIFKKLFGSSDKSDQNSENKKFDLEKLLSSNNINGSIIELDNYIGDLCSYGDEMDKLTEQQKQFYFNQCLEREINNGGFNQYFFNSSGDFAHKTVQSLQTIGANKTADILQKAIDQFPNSNVPEDRTERQEILEQIQETADLVWEELDQKFFNYEDDLNTLNIEFVRKNKDKF</sequence>
<name>A0A644VVJ0_9ZZZZ</name>
<protein>
    <recommendedName>
        <fullName evidence="1">DNA mimic protein DMP19 C-terminal domain-containing protein</fullName>
    </recommendedName>
</protein>
<dbReference type="EMBL" id="VSSQ01000429">
    <property type="protein sequence ID" value="MPL94472.1"/>
    <property type="molecule type" value="Genomic_DNA"/>
</dbReference>